<evidence type="ECO:0000256" key="2">
    <source>
        <dbReference type="ARBA" id="ARBA00049106"/>
    </source>
</evidence>
<sequence length="146" mass="16192">MSEPQGEPVDSPVGWVNEHIKQYDESGGTEGHEWNGVPTLLLTVTGRRTGTPRRTALIYGEDDGNYVIVASKGGAPDHPVWYLNLQADPDVEIQVGPQKLAAKARTADADEKARLWPKMAEIWPAYDEYATKTDRDIPVVILEPQR</sequence>
<dbReference type="InterPro" id="IPR004378">
    <property type="entry name" value="F420H2_quin_Rdtase"/>
</dbReference>
<keyword evidence="4" id="KW-1185">Reference proteome</keyword>
<organism evidence="3 4">
    <name type="scientific">Pseudonocardia acidicola</name>
    <dbReference type="NCBI Taxonomy" id="2724939"/>
    <lineage>
        <taxon>Bacteria</taxon>
        <taxon>Bacillati</taxon>
        <taxon>Actinomycetota</taxon>
        <taxon>Actinomycetes</taxon>
        <taxon>Pseudonocardiales</taxon>
        <taxon>Pseudonocardiaceae</taxon>
        <taxon>Pseudonocardia</taxon>
    </lineage>
</organism>
<dbReference type="Pfam" id="PF04075">
    <property type="entry name" value="F420H2_quin_red"/>
    <property type="match status" value="1"/>
</dbReference>
<gene>
    <name evidence="3" type="ORF">HF526_16345</name>
</gene>
<dbReference type="Proteomes" id="UP000820669">
    <property type="component" value="Unassembled WGS sequence"/>
</dbReference>
<evidence type="ECO:0000313" key="4">
    <source>
        <dbReference type="Proteomes" id="UP000820669"/>
    </source>
</evidence>
<comment type="similarity">
    <text evidence="1">Belongs to the F420H(2)-dependent quinone reductase family.</text>
</comment>
<name>A0ABX1SCP9_9PSEU</name>
<proteinExistence type="inferred from homology"/>
<dbReference type="NCBIfam" id="TIGR00026">
    <property type="entry name" value="hi_GC_TIGR00026"/>
    <property type="match status" value="1"/>
</dbReference>
<reference evidence="3 4" key="1">
    <citation type="submission" date="2020-04" db="EMBL/GenBank/DDBJ databases">
        <authorList>
            <person name="Klaysubun C."/>
            <person name="Duangmal K."/>
            <person name="Lipun K."/>
        </authorList>
    </citation>
    <scope>NUCLEOTIDE SEQUENCE [LARGE SCALE GENOMIC DNA]</scope>
    <source>
        <strain evidence="3 4">K10HN5</strain>
    </source>
</reference>
<comment type="catalytic activity">
    <reaction evidence="2">
        <text>oxidized coenzyme F420-(gamma-L-Glu)(n) + a quinol + H(+) = reduced coenzyme F420-(gamma-L-Glu)(n) + a quinone</text>
        <dbReference type="Rhea" id="RHEA:39663"/>
        <dbReference type="Rhea" id="RHEA-COMP:12939"/>
        <dbReference type="Rhea" id="RHEA-COMP:14378"/>
        <dbReference type="ChEBI" id="CHEBI:15378"/>
        <dbReference type="ChEBI" id="CHEBI:24646"/>
        <dbReference type="ChEBI" id="CHEBI:132124"/>
        <dbReference type="ChEBI" id="CHEBI:133980"/>
        <dbReference type="ChEBI" id="CHEBI:139511"/>
    </reaction>
</comment>
<dbReference type="InterPro" id="IPR012349">
    <property type="entry name" value="Split_barrel_FMN-bd"/>
</dbReference>
<dbReference type="Gene3D" id="2.30.110.10">
    <property type="entry name" value="Electron Transport, Fmn-binding Protein, Chain A"/>
    <property type="match status" value="1"/>
</dbReference>
<dbReference type="SUPFAM" id="SSF50475">
    <property type="entry name" value="FMN-binding split barrel"/>
    <property type="match status" value="1"/>
</dbReference>
<evidence type="ECO:0000313" key="3">
    <source>
        <dbReference type="EMBL" id="NMH98865.1"/>
    </source>
</evidence>
<evidence type="ECO:0000256" key="1">
    <source>
        <dbReference type="ARBA" id="ARBA00008710"/>
    </source>
</evidence>
<dbReference type="PANTHER" id="PTHR39428:SF3">
    <property type="entry name" value="DEAZAFLAVIN-DEPENDENT NITROREDUCTASE"/>
    <property type="match status" value="1"/>
</dbReference>
<dbReference type="PANTHER" id="PTHR39428">
    <property type="entry name" value="F420H(2)-DEPENDENT QUINONE REDUCTASE RV1261C"/>
    <property type="match status" value="1"/>
</dbReference>
<protein>
    <submittedName>
        <fullName evidence="3">Nitroreductase family deazaflavin-dependent oxidoreductase</fullName>
    </submittedName>
</protein>
<dbReference type="EMBL" id="JAAXLA010000028">
    <property type="protein sequence ID" value="NMH98865.1"/>
    <property type="molecule type" value="Genomic_DNA"/>
</dbReference>
<accession>A0ABX1SCP9</accession>
<dbReference type="RefSeq" id="WP_169382310.1">
    <property type="nucleotide sequence ID" value="NZ_JAAXLA010000028.1"/>
</dbReference>
<comment type="caution">
    <text evidence="3">The sequence shown here is derived from an EMBL/GenBank/DDBJ whole genome shotgun (WGS) entry which is preliminary data.</text>
</comment>